<dbReference type="GO" id="GO:0005737">
    <property type="term" value="C:cytoplasm"/>
    <property type="evidence" value="ECO:0007669"/>
    <property type="project" value="TreeGrafter"/>
</dbReference>
<protein>
    <recommendedName>
        <fullName evidence="1">peptide-methionine (S)-S-oxide reductase</fullName>
        <ecNumber evidence="1">1.8.4.11</ecNumber>
    </recommendedName>
</protein>
<evidence type="ECO:0000256" key="1">
    <source>
        <dbReference type="ARBA" id="ARBA00012502"/>
    </source>
</evidence>
<dbReference type="Proteomes" id="UP000295302">
    <property type="component" value="Unassembled WGS sequence"/>
</dbReference>
<sequence length="58" mass="6295">MINQPQTAILAGGRFWGRQDLLRKKDGVLSTRAGCTGGENAYPTYRNHPGHAEAVEIA</sequence>
<comment type="caution">
    <text evidence="7">The sequence shown here is derived from an EMBL/GenBank/DDBJ whole genome shotgun (WGS) entry which is preliminary data.</text>
</comment>
<dbReference type="OrthoDB" id="4174719at2"/>
<keyword evidence="2" id="KW-0560">Oxidoreductase</keyword>
<reference evidence="7 8" key="1">
    <citation type="submission" date="2019-03" db="EMBL/GenBank/DDBJ databases">
        <title>Draft genome sequences of novel Actinobacteria.</title>
        <authorList>
            <person name="Sahin N."/>
            <person name="Ay H."/>
            <person name="Saygin H."/>
        </authorList>
    </citation>
    <scope>NUCLEOTIDE SEQUENCE [LARGE SCALE GENOMIC DNA]</scope>
    <source>
        <strain evidence="7 8">CH32</strain>
    </source>
</reference>
<dbReference type="GO" id="GO:0008113">
    <property type="term" value="F:peptide-methionine (S)-S-oxide reductase activity"/>
    <property type="evidence" value="ECO:0007669"/>
    <property type="project" value="UniProtKB-EC"/>
</dbReference>
<evidence type="ECO:0000313" key="7">
    <source>
        <dbReference type="EMBL" id="TDD53476.1"/>
    </source>
</evidence>
<dbReference type="AlphaFoldDB" id="A0A4R4Z6E3"/>
<dbReference type="RefSeq" id="WP_132609849.1">
    <property type="nucleotide sequence ID" value="NZ_SMKQ01000012.1"/>
</dbReference>
<feature type="domain" description="Peptide methionine sulphoxide reductase MsrA" evidence="6">
    <location>
        <begin position="7"/>
        <end position="57"/>
    </location>
</feature>
<name>A0A4R4Z6E3_9ACTN</name>
<evidence type="ECO:0000256" key="4">
    <source>
        <dbReference type="ARBA" id="ARBA00048782"/>
    </source>
</evidence>
<dbReference type="Pfam" id="PF01625">
    <property type="entry name" value="PMSR"/>
    <property type="match status" value="1"/>
</dbReference>
<dbReference type="InterPro" id="IPR050162">
    <property type="entry name" value="MsrA_MetSO_reductase"/>
</dbReference>
<dbReference type="EC" id="1.8.4.11" evidence="1"/>
<dbReference type="EMBL" id="SMKQ01000012">
    <property type="protein sequence ID" value="TDD53476.1"/>
    <property type="molecule type" value="Genomic_DNA"/>
</dbReference>
<evidence type="ECO:0000256" key="5">
    <source>
        <dbReference type="SAM" id="MobiDB-lite"/>
    </source>
</evidence>
<comment type="catalytic activity">
    <reaction evidence="3">
        <text>L-methionyl-[protein] + [thioredoxin]-disulfide + H2O = L-methionyl-(S)-S-oxide-[protein] + [thioredoxin]-dithiol</text>
        <dbReference type="Rhea" id="RHEA:14217"/>
        <dbReference type="Rhea" id="RHEA-COMP:10698"/>
        <dbReference type="Rhea" id="RHEA-COMP:10700"/>
        <dbReference type="Rhea" id="RHEA-COMP:12313"/>
        <dbReference type="Rhea" id="RHEA-COMP:12315"/>
        <dbReference type="ChEBI" id="CHEBI:15377"/>
        <dbReference type="ChEBI" id="CHEBI:16044"/>
        <dbReference type="ChEBI" id="CHEBI:29950"/>
        <dbReference type="ChEBI" id="CHEBI:44120"/>
        <dbReference type="ChEBI" id="CHEBI:50058"/>
        <dbReference type="EC" id="1.8.4.11"/>
    </reaction>
</comment>
<dbReference type="SUPFAM" id="SSF55068">
    <property type="entry name" value="Peptide methionine sulfoxide reductase"/>
    <property type="match status" value="1"/>
</dbReference>
<dbReference type="InterPro" id="IPR036509">
    <property type="entry name" value="Met_Sox_Rdtase_MsrA_sf"/>
</dbReference>
<keyword evidence="8" id="KW-1185">Reference proteome</keyword>
<dbReference type="GO" id="GO:0034599">
    <property type="term" value="P:cellular response to oxidative stress"/>
    <property type="evidence" value="ECO:0007669"/>
    <property type="project" value="TreeGrafter"/>
</dbReference>
<feature type="region of interest" description="Disordered" evidence="5">
    <location>
        <begin position="38"/>
        <end position="58"/>
    </location>
</feature>
<dbReference type="PANTHER" id="PTHR42799">
    <property type="entry name" value="MITOCHONDRIAL PEPTIDE METHIONINE SULFOXIDE REDUCTASE"/>
    <property type="match status" value="1"/>
</dbReference>
<dbReference type="InterPro" id="IPR002569">
    <property type="entry name" value="Met_Sox_Rdtase_MsrA_dom"/>
</dbReference>
<evidence type="ECO:0000259" key="6">
    <source>
        <dbReference type="Pfam" id="PF01625"/>
    </source>
</evidence>
<gene>
    <name evidence="7" type="ORF">E1286_06835</name>
</gene>
<dbReference type="PANTHER" id="PTHR42799:SF2">
    <property type="entry name" value="MITOCHONDRIAL PEPTIDE METHIONINE SULFOXIDE REDUCTASE"/>
    <property type="match status" value="1"/>
</dbReference>
<comment type="catalytic activity">
    <reaction evidence="4">
        <text>[thioredoxin]-disulfide + L-methionine + H2O = L-methionine (S)-S-oxide + [thioredoxin]-dithiol</text>
        <dbReference type="Rhea" id="RHEA:19993"/>
        <dbReference type="Rhea" id="RHEA-COMP:10698"/>
        <dbReference type="Rhea" id="RHEA-COMP:10700"/>
        <dbReference type="ChEBI" id="CHEBI:15377"/>
        <dbReference type="ChEBI" id="CHEBI:29950"/>
        <dbReference type="ChEBI" id="CHEBI:50058"/>
        <dbReference type="ChEBI" id="CHEBI:57844"/>
        <dbReference type="ChEBI" id="CHEBI:58772"/>
        <dbReference type="EC" id="1.8.4.11"/>
    </reaction>
</comment>
<organism evidence="7 8">
    <name type="scientific">Nonomuraea terrae</name>
    <dbReference type="NCBI Taxonomy" id="2530383"/>
    <lineage>
        <taxon>Bacteria</taxon>
        <taxon>Bacillati</taxon>
        <taxon>Actinomycetota</taxon>
        <taxon>Actinomycetes</taxon>
        <taxon>Streptosporangiales</taxon>
        <taxon>Streptosporangiaceae</taxon>
        <taxon>Nonomuraea</taxon>
    </lineage>
</organism>
<proteinExistence type="predicted"/>
<evidence type="ECO:0000256" key="2">
    <source>
        <dbReference type="ARBA" id="ARBA00023002"/>
    </source>
</evidence>
<accession>A0A4R4Z6E3</accession>
<evidence type="ECO:0000256" key="3">
    <source>
        <dbReference type="ARBA" id="ARBA00047806"/>
    </source>
</evidence>
<evidence type="ECO:0000313" key="8">
    <source>
        <dbReference type="Proteomes" id="UP000295302"/>
    </source>
</evidence>
<dbReference type="Gene3D" id="3.30.1060.10">
    <property type="entry name" value="Peptide methionine sulphoxide reductase MsrA"/>
    <property type="match status" value="1"/>
</dbReference>